<evidence type="ECO:0000313" key="1">
    <source>
        <dbReference type="EMBL" id="BDN99101.1"/>
    </source>
</evidence>
<reference evidence="1" key="1">
    <citation type="submission" date="2022-07" db="EMBL/GenBank/DDBJ databases">
        <title>Complete genome sequence of carbapenem-resistant Citrobacter spp. in Japan.</title>
        <authorList>
            <person name="Maehana S."/>
            <person name="Suzuki M."/>
            <person name="Kitasato H."/>
        </authorList>
    </citation>
    <scope>NUCLEOTIDE SEQUENCE</scope>
    <source>
        <strain evidence="1">KAM621</strain>
    </source>
</reference>
<dbReference type="EMBL" id="AP026382">
    <property type="protein sequence ID" value="BDN99101.1"/>
    <property type="molecule type" value="Genomic_DNA"/>
</dbReference>
<dbReference type="AlphaFoldDB" id="A0AAD1L577"/>
<gene>
    <name evidence="1" type="ORF">KAM621c_42060</name>
</gene>
<dbReference type="Proteomes" id="UP001058317">
    <property type="component" value="Chromosome"/>
</dbReference>
<accession>A0AAD1L577</accession>
<sequence length="57" mass="6722">MTLTLNIKLTLYLNLSIHPANSYLISMSPDNQERRIIDTLKAVEPEQHRQVQEEKTW</sequence>
<proteinExistence type="predicted"/>
<name>A0AAD1L577_CITBR</name>
<protein>
    <submittedName>
        <fullName evidence="1">Uncharacterized protein</fullName>
    </submittedName>
</protein>
<evidence type="ECO:0000313" key="2">
    <source>
        <dbReference type="Proteomes" id="UP001058317"/>
    </source>
</evidence>
<organism evidence="1 2">
    <name type="scientific">Citrobacter braakii</name>
    <dbReference type="NCBI Taxonomy" id="57706"/>
    <lineage>
        <taxon>Bacteria</taxon>
        <taxon>Pseudomonadati</taxon>
        <taxon>Pseudomonadota</taxon>
        <taxon>Gammaproteobacteria</taxon>
        <taxon>Enterobacterales</taxon>
        <taxon>Enterobacteriaceae</taxon>
        <taxon>Citrobacter</taxon>
        <taxon>Citrobacter freundii complex</taxon>
    </lineage>
</organism>